<dbReference type="Proteomes" id="UP000461443">
    <property type="component" value="Unassembled WGS sequence"/>
</dbReference>
<feature type="domain" description="NodB homology" evidence="2">
    <location>
        <begin position="58"/>
        <end position="148"/>
    </location>
</feature>
<reference evidence="3 4" key="1">
    <citation type="submission" date="2019-12" db="EMBL/GenBank/DDBJ databases">
        <authorList>
            <person name="Lee S.D."/>
        </authorList>
    </citation>
    <scope>NUCLEOTIDE SEQUENCE [LARGE SCALE GENOMIC DNA]</scope>
    <source>
        <strain evidence="3 4">SAP-6</strain>
    </source>
</reference>
<feature type="compositionally biased region" description="Basic and acidic residues" evidence="1">
    <location>
        <begin position="284"/>
        <end position="309"/>
    </location>
</feature>
<evidence type="ECO:0000313" key="3">
    <source>
        <dbReference type="EMBL" id="NDL64762.1"/>
    </source>
</evidence>
<dbReference type="GO" id="GO:0005975">
    <property type="term" value="P:carbohydrate metabolic process"/>
    <property type="evidence" value="ECO:0007669"/>
    <property type="project" value="InterPro"/>
</dbReference>
<dbReference type="Gene3D" id="3.20.20.370">
    <property type="entry name" value="Glycoside hydrolase/deacetylase"/>
    <property type="match status" value="1"/>
</dbReference>
<dbReference type="CDD" id="cd10938">
    <property type="entry name" value="CE4_HpPgdA_like"/>
    <property type="match status" value="1"/>
</dbReference>
<protein>
    <submittedName>
        <fullName evidence="3">Polysaccharide deacetylase family protein</fullName>
    </submittedName>
</protein>
<evidence type="ECO:0000256" key="1">
    <source>
        <dbReference type="SAM" id="MobiDB-lite"/>
    </source>
</evidence>
<organism evidence="3 4">
    <name type="scientific">Acerihabitans arboris</name>
    <dbReference type="NCBI Taxonomy" id="2691583"/>
    <lineage>
        <taxon>Bacteria</taxon>
        <taxon>Pseudomonadati</taxon>
        <taxon>Pseudomonadota</taxon>
        <taxon>Gammaproteobacteria</taxon>
        <taxon>Enterobacterales</taxon>
        <taxon>Pectobacteriaceae</taxon>
        <taxon>Acerihabitans</taxon>
    </lineage>
</organism>
<dbReference type="InterPro" id="IPR011330">
    <property type="entry name" value="Glyco_hydro/deAcase_b/a-brl"/>
</dbReference>
<dbReference type="InterPro" id="IPR037950">
    <property type="entry name" value="PgdA-like"/>
</dbReference>
<feature type="region of interest" description="Disordered" evidence="1">
    <location>
        <begin position="284"/>
        <end position="324"/>
    </location>
</feature>
<dbReference type="Pfam" id="PF01522">
    <property type="entry name" value="Polysacc_deac_1"/>
    <property type="match status" value="1"/>
</dbReference>
<evidence type="ECO:0000313" key="4">
    <source>
        <dbReference type="Proteomes" id="UP000461443"/>
    </source>
</evidence>
<dbReference type="EMBL" id="WUBS01000014">
    <property type="protein sequence ID" value="NDL64762.1"/>
    <property type="molecule type" value="Genomic_DNA"/>
</dbReference>
<proteinExistence type="predicted"/>
<comment type="caution">
    <text evidence="3">The sequence shown here is derived from an EMBL/GenBank/DDBJ whole genome shotgun (WGS) entry which is preliminary data.</text>
</comment>
<dbReference type="PANTHER" id="PTHR47561:SF1">
    <property type="entry name" value="POLYSACCHARIDE DEACETYLASE FAMILY PROTEIN (AFU_ORTHOLOGUE AFUA_6G05030)"/>
    <property type="match status" value="1"/>
</dbReference>
<name>A0A845SMY5_9GAMM</name>
<accession>A0A845SMY5</accession>
<gene>
    <name evidence="3" type="ORF">GRH90_18670</name>
</gene>
<dbReference type="SUPFAM" id="SSF88713">
    <property type="entry name" value="Glycoside hydrolase/deacetylase"/>
    <property type="match status" value="1"/>
</dbReference>
<keyword evidence="4" id="KW-1185">Reference proteome</keyword>
<feature type="compositionally biased region" description="Polar residues" evidence="1">
    <location>
        <begin position="314"/>
        <end position="324"/>
    </location>
</feature>
<dbReference type="PANTHER" id="PTHR47561">
    <property type="entry name" value="POLYSACCHARIDE DEACETYLASE FAMILY PROTEIN (AFU_ORTHOLOGUE AFUA_6G05030)"/>
    <property type="match status" value="1"/>
</dbReference>
<sequence length="324" mass="35277">MNVDAGSSPGRWPYGKRCAVVVTVDFNDIHGILSQVPAVAGREKTLSVWRYGTLRGIDRLLALLAAKNVPGSWCVPGVAAEEHPDRIRQIQQGGHELAGCGYRFESFDGLTLAEQVASVQRGNAAIGSITGAAPQGFRLPAGNWAAGLPDALVTEGIRWTSGWRGDDMPFFIPLQTPAEGADSPRLVELPLHYELEDEPYFAFNLSPAVPPAQSRIASYSQTLGNMKMDFDGFYRFGLCYVLRLHPEVIGTAGRIGVLAELLDYIAAHPDVWIAPAGGVADWWRRSQPDNDPAHPAEVWQRHSSQEHQDIPSLPGNNQKGMPHA</sequence>
<dbReference type="InterPro" id="IPR002509">
    <property type="entry name" value="NODB_dom"/>
</dbReference>
<evidence type="ECO:0000259" key="2">
    <source>
        <dbReference type="Pfam" id="PF01522"/>
    </source>
</evidence>
<dbReference type="GO" id="GO:0016810">
    <property type="term" value="F:hydrolase activity, acting on carbon-nitrogen (but not peptide) bonds"/>
    <property type="evidence" value="ECO:0007669"/>
    <property type="project" value="InterPro"/>
</dbReference>
<reference evidence="3 4" key="2">
    <citation type="submission" date="2020-02" db="EMBL/GenBank/DDBJ databases">
        <title>The new genus of Enterobacteriales.</title>
        <authorList>
            <person name="Kim I.S."/>
        </authorList>
    </citation>
    <scope>NUCLEOTIDE SEQUENCE [LARGE SCALE GENOMIC DNA]</scope>
    <source>
        <strain evidence="3 4">SAP-6</strain>
    </source>
</reference>
<dbReference type="RefSeq" id="WP_162367474.1">
    <property type="nucleotide sequence ID" value="NZ_WUBS01000014.1"/>
</dbReference>
<dbReference type="AlphaFoldDB" id="A0A845SMY5"/>